<protein>
    <submittedName>
        <fullName evidence="1">Uncharacterized protein</fullName>
    </submittedName>
</protein>
<accession>A0A8A1MKD0</accession>
<gene>
    <name evidence="1" type="ORF">I7I51_03158</name>
</gene>
<name>A0A8A1MKD0_AJECA</name>
<dbReference type="OrthoDB" id="10402299at2759"/>
<dbReference type="Proteomes" id="UP000663671">
    <property type="component" value="Chromosome 6"/>
</dbReference>
<organism evidence="1 2">
    <name type="scientific">Ajellomyces capsulatus</name>
    <name type="common">Darling's disease fungus</name>
    <name type="synonym">Histoplasma capsulatum</name>
    <dbReference type="NCBI Taxonomy" id="5037"/>
    <lineage>
        <taxon>Eukaryota</taxon>
        <taxon>Fungi</taxon>
        <taxon>Dikarya</taxon>
        <taxon>Ascomycota</taxon>
        <taxon>Pezizomycotina</taxon>
        <taxon>Eurotiomycetes</taxon>
        <taxon>Eurotiomycetidae</taxon>
        <taxon>Onygenales</taxon>
        <taxon>Ajellomycetaceae</taxon>
        <taxon>Histoplasma</taxon>
    </lineage>
</organism>
<dbReference type="AlphaFoldDB" id="A0A8A1MKD0"/>
<sequence length="208" mass="22859">MFATEKMNKNKNKISIVPGIRRGPWIKQSYRSQQISVDPREVADIAQFQSENTPYIRQYDIYHYSEPLTATSQAAGFLLPAGGTWMAADVLVVQAHVLYSVHNKGSASTTALGIEADHSGSCRSGIRSTGVESAREVSVEFAGQSFSQPAPPAGQHRRQERDRVITAQAPIRAPPLLIALTIVVRAKCCYFSRRESTDECPPLIEGID</sequence>
<dbReference type="VEuPathDB" id="FungiDB:I7I51_03158"/>
<dbReference type="EMBL" id="CP069116">
    <property type="protein sequence ID" value="QSS66946.1"/>
    <property type="molecule type" value="Genomic_DNA"/>
</dbReference>
<proteinExistence type="predicted"/>
<evidence type="ECO:0000313" key="2">
    <source>
        <dbReference type="Proteomes" id="UP000663671"/>
    </source>
</evidence>
<reference evidence="1" key="1">
    <citation type="submission" date="2021-01" db="EMBL/GenBank/DDBJ databases">
        <title>Chromosome-level genome assembly of a human fungal pathogen reveals clustering of transcriptionally co-regulated genes.</title>
        <authorList>
            <person name="Voorhies M."/>
            <person name="Cohen S."/>
            <person name="Shea T.P."/>
            <person name="Petrus S."/>
            <person name="Munoz J.F."/>
            <person name="Poplawski S."/>
            <person name="Goldman W.E."/>
            <person name="Michael T."/>
            <person name="Cuomo C.A."/>
            <person name="Sil A."/>
            <person name="Beyhan S."/>
        </authorList>
    </citation>
    <scope>NUCLEOTIDE SEQUENCE</scope>
    <source>
        <strain evidence="1">WU24</strain>
    </source>
</reference>
<evidence type="ECO:0000313" key="1">
    <source>
        <dbReference type="EMBL" id="QSS66946.1"/>
    </source>
</evidence>